<feature type="domain" description="PaaD zinc beta ribbon" evidence="2">
    <location>
        <begin position="159"/>
        <end position="202"/>
    </location>
</feature>
<dbReference type="HOGENOM" id="CLU_082133_0_0_5"/>
<dbReference type="InterPro" id="IPR052339">
    <property type="entry name" value="Fe-S_Maturation_MIP18"/>
</dbReference>
<evidence type="ECO:0000259" key="1">
    <source>
        <dbReference type="Pfam" id="PF01883"/>
    </source>
</evidence>
<dbReference type="eggNOG" id="COG2151">
    <property type="taxonomic scope" value="Bacteria"/>
</dbReference>
<dbReference type="PANTHER" id="PTHR42831">
    <property type="entry name" value="FE-S PROTEIN MATURATION AUXILIARY FACTOR YITW"/>
    <property type="match status" value="1"/>
</dbReference>
<dbReference type="InterPro" id="IPR034904">
    <property type="entry name" value="FSCA_dom_sf"/>
</dbReference>
<reference evidence="4" key="1">
    <citation type="journal article" date="2011" name="J. Bacteriol.">
        <title>Complete genome sequence of NBRC 3288, a unique cellulose-nonproducing strain of Gluconacetobacter xylinus isolated from vinegar.</title>
        <authorList>
            <person name="Ogino H."/>
            <person name="Azuma Y."/>
            <person name="Hosoyama A."/>
            <person name="Nakazawa H."/>
            <person name="Matsutani M."/>
            <person name="Hasegawa A."/>
            <person name="Otsuyama K."/>
            <person name="Matsushita K."/>
            <person name="Fujita N."/>
            <person name="Shirai M."/>
        </authorList>
    </citation>
    <scope>NUCLEOTIDE SEQUENCE [LARGE SCALE GENOMIC DNA]</scope>
    <source>
        <strain evidence="4">NBRC 3288 / BCRC 11682 / LMG 1693</strain>
    </source>
</reference>
<dbReference type="Gene3D" id="3.30.300.130">
    <property type="entry name" value="Fe-S cluster assembly (FSCA)"/>
    <property type="match status" value="1"/>
</dbReference>
<dbReference type="AlphaFoldDB" id="G2I1A6"/>
<gene>
    <name evidence="3" type="primary">paaJ</name>
    <name evidence="3" type="ordered locus">GLX_23020</name>
</gene>
<dbReference type="InterPro" id="IPR011883">
    <property type="entry name" value="PaaD-like"/>
</dbReference>
<feature type="domain" description="MIP18 family-like" evidence="1">
    <location>
        <begin position="51"/>
        <end position="113"/>
    </location>
</feature>
<dbReference type="Proteomes" id="UP000009044">
    <property type="component" value="Chromosome"/>
</dbReference>
<accession>G2I1A6</accession>
<evidence type="ECO:0000313" key="4">
    <source>
        <dbReference type="Proteomes" id="UP000009044"/>
    </source>
</evidence>
<name>G2I1A6_KOMMN</name>
<dbReference type="PANTHER" id="PTHR42831:SF3">
    <property type="entry name" value="1,2-PHENYLACETYL-COA EPOXIDASE, SUBUNIT D-RELATED"/>
    <property type="match status" value="1"/>
</dbReference>
<dbReference type="Pfam" id="PF01883">
    <property type="entry name" value="FeS_assembly_P"/>
    <property type="match status" value="1"/>
</dbReference>
<dbReference type="NCBIfam" id="TIGR02159">
    <property type="entry name" value="PA_CoA_Oxy4"/>
    <property type="match status" value="1"/>
</dbReference>
<evidence type="ECO:0000313" key="3">
    <source>
        <dbReference type="EMBL" id="BAK84714.1"/>
    </source>
</evidence>
<dbReference type="Pfam" id="PF23451">
    <property type="entry name" value="Zn_ribbon_PaaD"/>
    <property type="match status" value="1"/>
</dbReference>
<dbReference type="EMBL" id="AP012159">
    <property type="protein sequence ID" value="BAK84714.1"/>
    <property type="molecule type" value="Genomic_DNA"/>
</dbReference>
<organism evidence="3 4">
    <name type="scientific">Komagataeibacter medellinensis (strain NBRC 3288 / BCRC 11682 / LMG 1693 / Kondo 51)</name>
    <name type="common">Gluconacetobacter medellinensis</name>
    <dbReference type="NCBI Taxonomy" id="634177"/>
    <lineage>
        <taxon>Bacteria</taxon>
        <taxon>Pseudomonadati</taxon>
        <taxon>Pseudomonadota</taxon>
        <taxon>Alphaproteobacteria</taxon>
        <taxon>Acetobacterales</taxon>
        <taxon>Acetobacteraceae</taxon>
        <taxon>Komagataeibacter</taxon>
    </lineage>
</organism>
<dbReference type="SUPFAM" id="SSF117916">
    <property type="entry name" value="Fe-S cluster assembly (FSCA) domain-like"/>
    <property type="match status" value="1"/>
</dbReference>
<sequence>MWIRRLSYRTPWAPDFRNPVGLSGISWRNLVMTGVTHEFKSSHWSSAQSAERVWQILSDVRDPELQVVSVVELGMIADVTINEMGSVHVGLKPSYLGCPALRYIEESIIRALNSAGIPSAVVHRVLSPGWSPSDISEAGAEKLRAEGIHISSPSTVPAQKHPREQSLAPKCPACGSDNLIITSSFGASPCLQMARCEVCGEPQAVFRCR</sequence>
<protein>
    <submittedName>
        <fullName evidence="3">Phenylacetate-CoA oxygenase subunit PaaJ</fullName>
    </submittedName>
</protein>
<evidence type="ECO:0000259" key="2">
    <source>
        <dbReference type="Pfam" id="PF23451"/>
    </source>
</evidence>
<dbReference type="InterPro" id="IPR056572">
    <property type="entry name" value="Zn_ribbon_PaaD"/>
</dbReference>
<dbReference type="STRING" id="634177.GLX_23020"/>
<proteinExistence type="predicted"/>
<dbReference type="KEGG" id="gxy:GLX_23020"/>
<dbReference type="InterPro" id="IPR002744">
    <property type="entry name" value="MIP18-like"/>
</dbReference>